<evidence type="ECO:0000313" key="2">
    <source>
        <dbReference type="EMBL" id="ORE18161.1"/>
    </source>
</evidence>
<dbReference type="EMBL" id="KV921337">
    <property type="protein sequence ID" value="ORE18161.1"/>
    <property type="molecule type" value="Genomic_DNA"/>
</dbReference>
<proteinExistence type="predicted"/>
<keyword evidence="1" id="KW-0472">Membrane</keyword>
<name>A0A1X0S1W2_RHIZD</name>
<sequence>MQNGLPYFALERNLVSIVPLVGSRVRVVLSLLSSFKLTSINLPPSSMVIMLFPFLLSRIVNPYIAAIVILLVTHINQVSYLSRSPPPRTLLLAMYL</sequence>
<keyword evidence="1" id="KW-0812">Transmembrane</keyword>
<protein>
    <submittedName>
        <fullName evidence="2">Uncharacterized protein</fullName>
    </submittedName>
</protein>
<dbReference type="Proteomes" id="UP000242381">
    <property type="component" value="Unassembled WGS sequence"/>
</dbReference>
<gene>
    <name evidence="2" type="ORF">BCV71DRAFT_120612</name>
</gene>
<dbReference type="AlphaFoldDB" id="A0A1X0S1W2"/>
<evidence type="ECO:0000313" key="3">
    <source>
        <dbReference type="Proteomes" id="UP000242381"/>
    </source>
</evidence>
<feature type="transmembrane region" description="Helical" evidence="1">
    <location>
        <begin position="47"/>
        <end position="73"/>
    </location>
</feature>
<accession>A0A1X0S1W2</accession>
<evidence type="ECO:0000256" key="1">
    <source>
        <dbReference type="SAM" id="Phobius"/>
    </source>
</evidence>
<reference evidence="2 3" key="1">
    <citation type="journal article" date="2016" name="Proc. Natl. Acad. Sci. U.S.A.">
        <title>Lipid metabolic changes in an early divergent fungus govern the establishment of a mutualistic symbiosis with endobacteria.</title>
        <authorList>
            <person name="Lastovetsky O.A."/>
            <person name="Gaspar M.L."/>
            <person name="Mondo S.J."/>
            <person name="LaButti K.M."/>
            <person name="Sandor L."/>
            <person name="Grigoriev I.V."/>
            <person name="Henry S.A."/>
            <person name="Pawlowska T.E."/>
        </authorList>
    </citation>
    <scope>NUCLEOTIDE SEQUENCE [LARGE SCALE GENOMIC DNA]</scope>
    <source>
        <strain evidence="2 3">ATCC 11559</strain>
    </source>
</reference>
<organism evidence="2 3">
    <name type="scientific">Rhizopus microsporus</name>
    <dbReference type="NCBI Taxonomy" id="58291"/>
    <lineage>
        <taxon>Eukaryota</taxon>
        <taxon>Fungi</taxon>
        <taxon>Fungi incertae sedis</taxon>
        <taxon>Mucoromycota</taxon>
        <taxon>Mucoromycotina</taxon>
        <taxon>Mucoromycetes</taxon>
        <taxon>Mucorales</taxon>
        <taxon>Mucorineae</taxon>
        <taxon>Rhizopodaceae</taxon>
        <taxon>Rhizopus</taxon>
    </lineage>
</organism>
<keyword evidence="1" id="KW-1133">Transmembrane helix</keyword>